<comment type="caution">
    <text evidence="2">The sequence shown here is derived from an EMBL/GenBank/DDBJ whole genome shotgun (WGS) entry which is preliminary data.</text>
</comment>
<name>A0A852X0V2_9MICO</name>
<dbReference type="Pfam" id="PF00144">
    <property type="entry name" value="Beta-lactamase"/>
    <property type="match status" value="1"/>
</dbReference>
<protein>
    <submittedName>
        <fullName evidence="2">CubicO group peptidase (Beta-lactamase class C family)</fullName>
    </submittedName>
</protein>
<dbReference type="Proteomes" id="UP000592181">
    <property type="component" value="Unassembled WGS sequence"/>
</dbReference>
<sequence>MAPSLTTVLQRAVDDGTVPGAVALLSRDGQRELVAVGRMALDGPPMRADAVMQVQSMTKAVTAVAALRLVEQGRLDLDEPVARWLPELAEPRVLARHDGPLEETVAAARPITVRHLLTCTSGLGIVDPTSPLGAAMQEAGLEAGAEPPPVGADEWLAALADLPLVGQPGEVWRYHHSFAVLGVLLSRVVDRPLGEHLRADVFDPLGMPDTGFWVPQDDLERLPAAYRHEPGGLVETMPLHGGFYAGPAPFDVSHGELVSTASDYATFAQMLAGGGMGGGRRYLSRESVAMMTSDQVDAALKTPESFPYGPGFWDGMGWGFGVGVQTSGPHAGRFGWSGGQGSDVWVDPRGTLAVLLTQVEMGPEVMGLFIEIQELG</sequence>
<feature type="domain" description="Beta-lactamase-related" evidence="1">
    <location>
        <begin position="8"/>
        <end position="356"/>
    </location>
</feature>
<accession>A0A852X0V2</accession>
<evidence type="ECO:0000313" key="3">
    <source>
        <dbReference type="Proteomes" id="UP000592181"/>
    </source>
</evidence>
<dbReference type="Gene3D" id="3.40.710.10">
    <property type="entry name" value="DD-peptidase/beta-lactamase superfamily"/>
    <property type="match status" value="1"/>
</dbReference>
<reference evidence="2 3" key="1">
    <citation type="submission" date="2020-07" db="EMBL/GenBank/DDBJ databases">
        <title>Sequencing the genomes of 1000 actinobacteria strains.</title>
        <authorList>
            <person name="Klenk H.-P."/>
        </authorList>
    </citation>
    <scope>NUCLEOTIDE SEQUENCE [LARGE SCALE GENOMIC DNA]</scope>
    <source>
        <strain evidence="2 3">DSM 24723</strain>
    </source>
</reference>
<dbReference type="RefSeq" id="WP_179462201.1">
    <property type="nucleotide sequence ID" value="NZ_JACBZX010000001.1"/>
</dbReference>
<evidence type="ECO:0000313" key="2">
    <source>
        <dbReference type="EMBL" id="NYG36746.1"/>
    </source>
</evidence>
<dbReference type="EMBL" id="JACBZX010000001">
    <property type="protein sequence ID" value="NYG36746.1"/>
    <property type="molecule type" value="Genomic_DNA"/>
</dbReference>
<proteinExistence type="predicted"/>
<dbReference type="InterPro" id="IPR001466">
    <property type="entry name" value="Beta-lactam-related"/>
</dbReference>
<organism evidence="2 3">
    <name type="scientific">Janibacter alkaliphilus</name>
    <dbReference type="NCBI Taxonomy" id="1069963"/>
    <lineage>
        <taxon>Bacteria</taxon>
        <taxon>Bacillati</taxon>
        <taxon>Actinomycetota</taxon>
        <taxon>Actinomycetes</taxon>
        <taxon>Micrococcales</taxon>
        <taxon>Intrasporangiaceae</taxon>
        <taxon>Janibacter</taxon>
    </lineage>
</organism>
<gene>
    <name evidence="2" type="ORF">BJY28_001215</name>
</gene>
<dbReference type="AlphaFoldDB" id="A0A852X0V2"/>
<dbReference type="PANTHER" id="PTHR43283:SF3">
    <property type="entry name" value="BETA-LACTAMASE FAMILY PROTEIN (AFU_ORTHOLOGUE AFUA_5G07500)"/>
    <property type="match status" value="1"/>
</dbReference>
<keyword evidence="3" id="KW-1185">Reference proteome</keyword>
<evidence type="ECO:0000259" key="1">
    <source>
        <dbReference type="Pfam" id="PF00144"/>
    </source>
</evidence>
<dbReference type="PANTHER" id="PTHR43283">
    <property type="entry name" value="BETA-LACTAMASE-RELATED"/>
    <property type="match status" value="1"/>
</dbReference>
<dbReference type="InterPro" id="IPR012338">
    <property type="entry name" value="Beta-lactam/transpept-like"/>
</dbReference>
<dbReference type="SUPFAM" id="SSF56601">
    <property type="entry name" value="beta-lactamase/transpeptidase-like"/>
    <property type="match status" value="1"/>
</dbReference>
<dbReference type="InterPro" id="IPR050789">
    <property type="entry name" value="Diverse_Enzym_Activities"/>
</dbReference>